<evidence type="ECO:0000313" key="1">
    <source>
        <dbReference type="EMBL" id="KAG1537767.1"/>
    </source>
</evidence>
<dbReference type="OrthoDB" id="10254221at2759"/>
<dbReference type="EMBL" id="JAANIT010002037">
    <property type="protein sequence ID" value="KAG1537767.1"/>
    <property type="molecule type" value="Genomic_DNA"/>
</dbReference>
<protein>
    <recommendedName>
        <fullName evidence="3">NmrA-like domain-containing protein</fullName>
    </recommendedName>
</protein>
<organism evidence="1 2">
    <name type="scientific">Rhizopus oryzae</name>
    <name type="common">Mucormycosis agent</name>
    <name type="synonym">Rhizopus arrhizus var. delemar</name>
    <dbReference type="NCBI Taxonomy" id="64495"/>
    <lineage>
        <taxon>Eukaryota</taxon>
        <taxon>Fungi</taxon>
        <taxon>Fungi incertae sedis</taxon>
        <taxon>Mucoromycota</taxon>
        <taxon>Mucoromycotina</taxon>
        <taxon>Mucoromycetes</taxon>
        <taxon>Mucorales</taxon>
        <taxon>Mucorineae</taxon>
        <taxon>Rhizopodaceae</taxon>
        <taxon>Rhizopus</taxon>
    </lineage>
</organism>
<name>A0A9P7C6N0_RHIOR</name>
<proteinExistence type="predicted"/>
<dbReference type="Proteomes" id="UP000717996">
    <property type="component" value="Unassembled WGS sequence"/>
</dbReference>
<accession>A0A9P7C6N0</accession>
<dbReference type="AlphaFoldDB" id="A0A9P7C6N0"/>
<dbReference type="Gene3D" id="3.40.50.720">
    <property type="entry name" value="NAD(P)-binding Rossmann-like Domain"/>
    <property type="match status" value="1"/>
</dbReference>
<evidence type="ECO:0008006" key="3">
    <source>
        <dbReference type="Google" id="ProtNLM"/>
    </source>
</evidence>
<comment type="caution">
    <text evidence="1">The sequence shown here is derived from an EMBL/GenBank/DDBJ whole genome shotgun (WGS) entry which is preliminary data.</text>
</comment>
<gene>
    <name evidence="1" type="ORF">G6F51_010172</name>
</gene>
<sequence length="106" mass="12306">MHTTIITNGDSLLGYAVAFKFLTTSKSESRKYRIFCREKQTLKELELLGAEVIETDYKDEALMCRMLRGVSYIMLVPEYSSNRIKEAQLIMECAKKEKVDYMTLFS</sequence>
<evidence type="ECO:0000313" key="2">
    <source>
        <dbReference type="Proteomes" id="UP000717996"/>
    </source>
</evidence>
<reference evidence="1" key="1">
    <citation type="journal article" date="2020" name="Microb. Genom.">
        <title>Genetic diversity of clinical and environmental Mucorales isolates obtained from an investigation of mucormycosis cases among solid organ transplant recipients.</title>
        <authorList>
            <person name="Nguyen M.H."/>
            <person name="Kaul D."/>
            <person name="Muto C."/>
            <person name="Cheng S.J."/>
            <person name="Richter R.A."/>
            <person name="Bruno V.M."/>
            <person name="Liu G."/>
            <person name="Beyhan S."/>
            <person name="Sundermann A.J."/>
            <person name="Mounaud S."/>
            <person name="Pasculle A.W."/>
            <person name="Nierman W.C."/>
            <person name="Driscoll E."/>
            <person name="Cumbie R."/>
            <person name="Clancy C.J."/>
            <person name="Dupont C.L."/>
        </authorList>
    </citation>
    <scope>NUCLEOTIDE SEQUENCE</scope>
    <source>
        <strain evidence="1">GL16</strain>
    </source>
</reference>